<dbReference type="InterPro" id="IPR007351">
    <property type="entry name" value="YjbR"/>
</dbReference>
<dbReference type="SUPFAM" id="SSF142906">
    <property type="entry name" value="YjbR-like"/>
    <property type="match status" value="1"/>
</dbReference>
<gene>
    <name evidence="1" type="ORF">Lsed01_02190</name>
</gene>
<dbReference type="Pfam" id="PF04237">
    <property type="entry name" value="YjbR"/>
    <property type="match status" value="1"/>
</dbReference>
<comment type="caution">
    <text evidence="1">The sequence shown here is derived from an EMBL/GenBank/DDBJ whole genome shotgun (WGS) entry which is preliminary data.</text>
</comment>
<protein>
    <recommendedName>
        <fullName evidence="3">MmcQ/YjbR family DNA-binding protein</fullName>
    </recommendedName>
</protein>
<keyword evidence="2" id="KW-1185">Reference proteome</keyword>
<proteinExistence type="predicted"/>
<dbReference type="Gene3D" id="3.90.1150.30">
    <property type="match status" value="1"/>
</dbReference>
<dbReference type="PANTHER" id="PTHR35145:SF1">
    <property type="entry name" value="CYTOPLASMIC PROTEIN"/>
    <property type="match status" value="1"/>
</dbReference>
<evidence type="ECO:0008006" key="3">
    <source>
        <dbReference type="Google" id="ProtNLM"/>
    </source>
</evidence>
<accession>A0ABP9WLZ8</accession>
<evidence type="ECO:0000313" key="2">
    <source>
        <dbReference type="Proteomes" id="UP001426770"/>
    </source>
</evidence>
<dbReference type="RefSeq" id="WP_286215256.1">
    <property type="nucleotide sequence ID" value="NZ_AP027736.1"/>
</dbReference>
<reference evidence="1 2" key="1">
    <citation type="submission" date="2024-02" db="EMBL/GenBank/DDBJ databases">
        <title>Lysinimicrobium sediminis NBRC 112286.</title>
        <authorList>
            <person name="Ichikawa N."/>
            <person name="Katano-Makiyama Y."/>
            <person name="Hidaka K."/>
        </authorList>
    </citation>
    <scope>NUCLEOTIDE SEQUENCE [LARGE SCALE GENOMIC DNA]</scope>
    <source>
        <strain evidence="1 2">NBRC 112286</strain>
    </source>
</reference>
<organism evidence="1 2">
    <name type="scientific">Demequina sediminis</name>
    <dbReference type="NCBI Taxonomy" id="1930058"/>
    <lineage>
        <taxon>Bacteria</taxon>
        <taxon>Bacillati</taxon>
        <taxon>Actinomycetota</taxon>
        <taxon>Actinomycetes</taxon>
        <taxon>Micrococcales</taxon>
        <taxon>Demequinaceae</taxon>
        <taxon>Demequina</taxon>
    </lineage>
</organism>
<dbReference type="InterPro" id="IPR038056">
    <property type="entry name" value="YjbR-like_sf"/>
</dbReference>
<dbReference type="InterPro" id="IPR058532">
    <property type="entry name" value="YjbR/MT2646/Rv2570-like"/>
</dbReference>
<dbReference type="Proteomes" id="UP001426770">
    <property type="component" value="Unassembled WGS sequence"/>
</dbReference>
<dbReference type="PANTHER" id="PTHR35145">
    <property type="entry name" value="CYTOPLASMIC PROTEIN-RELATED"/>
    <property type="match status" value="1"/>
</dbReference>
<dbReference type="EMBL" id="BAABRR010000012">
    <property type="protein sequence ID" value="GAA5519736.1"/>
    <property type="molecule type" value="Genomic_DNA"/>
</dbReference>
<name>A0ABP9WLZ8_9MICO</name>
<evidence type="ECO:0000313" key="1">
    <source>
        <dbReference type="EMBL" id="GAA5519736.1"/>
    </source>
</evidence>
<sequence length="138" mass="14796">METMQDGLAPVEEWIAAVIAGLPGAHVVPYPDWGSQTFQVGGKHFGRVGGSPEGRRIVTVKGDPEVNATLVARYEDVSPGYYADKRLWISLAVDDDASVPRDVVVEAIEAGYEVVRAKLPRRVRDTLEADATPGGPPA</sequence>